<reference evidence="1" key="1">
    <citation type="journal article" date="2015" name="MBio">
        <title>Eco-Evolutionary Dynamics of Episomes among Ecologically Cohesive Bacterial Populations.</title>
        <authorList>
            <person name="Xue H."/>
            <person name="Cordero O.X."/>
            <person name="Camas F.M."/>
            <person name="Trimble W."/>
            <person name="Meyer F."/>
            <person name="Guglielmini J."/>
            <person name="Rocha E.P."/>
            <person name="Polz M.F."/>
        </authorList>
    </citation>
    <scope>NUCLEOTIDE SEQUENCE</scope>
    <source>
        <strain evidence="1">FF_112</strain>
    </source>
</reference>
<proteinExistence type="predicted"/>
<dbReference type="AlphaFoldDB" id="A0A0H3ZRW1"/>
<sequence>MEISNKKDLLAMSKMLNVFLAVGFFTASFACVVLAAALTYLSLKESRTLIPPTLSQAFSVSNGDVDESYLMLMGSYFLHLKYDITPASVSRQYGLLLDYVPAESWSAVQPTLLSDAQQITTSNISSRFVADKDGALVALGTMQFKQTGTLYKSVGDRDLAPEKVTYVVQMAYPHGVLELIGIKREGEPS</sequence>
<protein>
    <submittedName>
        <fullName evidence="1">IncF plasmid conjugative transfer pilus assemblyprotein TraE</fullName>
    </submittedName>
</protein>
<dbReference type="EMBL" id="KP795485">
    <property type="protein sequence ID" value="AKN36346.1"/>
    <property type="molecule type" value="Genomic_DNA"/>
</dbReference>
<accession>A0A0H3ZRW1</accession>
<organism evidence="1">
    <name type="scientific">Vibrio tasmaniensis</name>
    <dbReference type="NCBI Taxonomy" id="212663"/>
    <lineage>
        <taxon>Bacteria</taxon>
        <taxon>Pseudomonadati</taxon>
        <taxon>Pseudomonadota</taxon>
        <taxon>Gammaproteobacteria</taxon>
        <taxon>Vibrionales</taxon>
        <taxon>Vibrionaceae</taxon>
        <taxon>Vibrio</taxon>
    </lineage>
</organism>
<evidence type="ECO:0000313" key="1">
    <source>
        <dbReference type="EMBL" id="AKN36346.1"/>
    </source>
</evidence>
<dbReference type="NCBIfam" id="TIGR02761">
    <property type="entry name" value="TraE_TIGR"/>
    <property type="match status" value="1"/>
</dbReference>
<dbReference type="InterPro" id="IPR007973">
    <property type="entry name" value="Pilus_assembly_TraE"/>
</dbReference>
<dbReference type="Pfam" id="PF05309">
    <property type="entry name" value="TraE"/>
    <property type="match status" value="1"/>
</dbReference>
<dbReference type="PROSITE" id="PS51257">
    <property type="entry name" value="PROKAR_LIPOPROTEIN"/>
    <property type="match status" value="1"/>
</dbReference>
<name>A0A0H3ZRW1_9VIBR</name>